<dbReference type="Pfam" id="PF18602">
    <property type="entry name" value="Rap1a"/>
    <property type="match status" value="1"/>
</dbReference>
<evidence type="ECO:0000259" key="1">
    <source>
        <dbReference type="Pfam" id="PF18602"/>
    </source>
</evidence>
<evidence type="ECO:0000313" key="3">
    <source>
        <dbReference type="EMBL" id="OAG65878.1"/>
    </source>
</evidence>
<protein>
    <submittedName>
        <fullName evidence="2">Rap1a/Tai family immunity protein</fullName>
    </submittedName>
</protein>
<dbReference type="EMBL" id="JAYFSO010000025">
    <property type="protein sequence ID" value="MEA5125598.1"/>
    <property type="molecule type" value="Genomic_DNA"/>
</dbReference>
<dbReference type="Proteomes" id="UP000077659">
    <property type="component" value="Unassembled WGS sequence"/>
</dbReference>
<sequence>MMASCASVPSVSAASAEARRDWIVSGAELMQAMEGKLGDASRGDELRRQLSSTRANAYVSGVADTTSGVRWCGAGQILPHELVDRVYTYQRSLPAERLQQSAATLVVEALAQAFPCAAKR</sequence>
<dbReference type="EMBL" id="LXNG01000055">
    <property type="protein sequence ID" value="OAG65878.1"/>
    <property type="molecule type" value="Genomic_DNA"/>
</dbReference>
<keyword evidence="5" id="KW-1185">Reference proteome</keyword>
<dbReference type="AlphaFoldDB" id="A0A1A9M6N4"/>
<dbReference type="InterPro" id="IPR041238">
    <property type="entry name" value="Rap1a"/>
</dbReference>
<proteinExistence type="predicted"/>
<comment type="caution">
    <text evidence="3">The sequence shown here is derived from an EMBL/GenBank/DDBJ whole genome shotgun (WGS) entry which is preliminary data.</text>
</comment>
<feature type="domain" description="Rap1a immunity protein" evidence="1">
    <location>
        <begin position="26"/>
        <end position="116"/>
    </location>
</feature>
<gene>
    <name evidence="3" type="ORF">A7D17_07505</name>
    <name evidence="2" type="ORF">VB146_17460</name>
</gene>
<evidence type="ECO:0000313" key="4">
    <source>
        <dbReference type="Proteomes" id="UP000077659"/>
    </source>
</evidence>
<evidence type="ECO:0000313" key="5">
    <source>
        <dbReference type="Proteomes" id="UP001303614"/>
    </source>
</evidence>
<reference evidence="2 5" key="2">
    <citation type="submission" date="2023-12" db="EMBL/GenBank/DDBJ databases">
        <title>Genome sequencing of Xanthomonas floridensis.</title>
        <authorList>
            <person name="Greer S."/>
            <person name="Harrison J."/>
            <person name="Grant M."/>
            <person name="Vicente J."/>
            <person name="Studholme D."/>
        </authorList>
    </citation>
    <scope>NUCLEOTIDE SEQUENCE [LARGE SCALE GENOMIC DNA]</scope>
    <source>
        <strain evidence="2 5">WHRI 8848</strain>
    </source>
</reference>
<dbReference type="Proteomes" id="UP001303614">
    <property type="component" value="Unassembled WGS sequence"/>
</dbReference>
<accession>A0A1A9M6N4</accession>
<dbReference type="Gene3D" id="1.10.890.40">
    <property type="match status" value="1"/>
</dbReference>
<reference evidence="3 4" key="1">
    <citation type="submission" date="2016-05" db="EMBL/GenBank/DDBJ databases">
        <title>Pathogenic, phenotypic and molecular characterisation of Xanthomonas nasturtii sp. nov. and Xanthomonas floridensis sp. nov., new species of Xanthomonas associated with watercress production in Florida.</title>
        <authorList>
            <person name="Vicente J.G."/>
            <person name="Rothwell S."/>
            <person name="Holub E.B."/>
            <person name="Studholme D.J."/>
        </authorList>
    </citation>
    <scope>NUCLEOTIDE SEQUENCE [LARGE SCALE GENOMIC DNA]</scope>
    <source>
        <strain evidence="3 4">WHRI 8848</strain>
    </source>
</reference>
<name>A0A1A9M6N4_9XANT</name>
<dbReference type="RefSeq" id="WP_064510738.1">
    <property type="nucleotide sequence ID" value="NZ_JAYFSO010000025.1"/>
</dbReference>
<dbReference type="STRING" id="1843580.A7D17_07505"/>
<organism evidence="3 4">
    <name type="scientific">Xanthomonas floridensis</name>
    <dbReference type="NCBI Taxonomy" id="1843580"/>
    <lineage>
        <taxon>Bacteria</taxon>
        <taxon>Pseudomonadati</taxon>
        <taxon>Pseudomonadota</taxon>
        <taxon>Gammaproteobacteria</taxon>
        <taxon>Lysobacterales</taxon>
        <taxon>Lysobacteraceae</taxon>
        <taxon>Xanthomonas</taxon>
    </lineage>
</organism>
<evidence type="ECO:0000313" key="2">
    <source>
        <dbReference type="EMBL" id="MEA5125598.1"/>
    </source>
</evidence>